<dbReference type="RefSeq" id="WP_230758520.1">
    <property type="nucleotide sequence ID" value="NZ_JAINWA010000003.1"/>
</dbReference>
<dbReference type="EMBL" id="JAINWA010000003">
    <property type="protein sequence ID" value="MCD1656100.1"/>
    <property type="molecule type" value="Genomic_DNA"/>
</dbReference>
<sequence length="267" mass="31564">MDYEDRLIIYIDVLGFTDFVNYTTISQVNTEIKINKINSFLKMINDFFKDKNDSLKLSHTKQVTAFSDLIIVSINVKEISNIDLEVMDVFYLLLNATYQGFLLRGSIVYGKLIHNSTVIFGSGLIDAYNREKKIAKYPRVILDSAIYKDIKEISHELRDVRIDDFITCDFDGIYYIDMFKNMREYTDSFWQYTKILSSYCGILIEIIENPLLKDKTEWMTLRFLNHVNDNSEILNYSFDNDKLTRFDLEVFQSYLSEFDSNEYKKKM</sequence>
<dbReference type="AlphaFoldDB" id="A0AAE3EKP9"/>
<proteinExistence type="predicted"/>
<accession>A0AAE3EKP9</accession>
<protein>
    <submittedName>
        <fullName evidence="1">Uncharacterized protein</fullName>
    </submittedName>
</protein>
<comment type="caution">
    <text evidence="1">The sequence shown here is derived from an EMBL/GenBank/DDBJ whole genome shotgun (WGS) entry which is preliminary data.</text>
</comment>
<evidence type="ECO:0000313" key="1">
    <source>
        <dbReference type="EMBL" id="MCD1656100.1"/>
    </source>
</evidence>
<name>A0AAE3EKP9_9SPIR</name>
<dbReference type="Proteomes" id="UP001198163">
    <property type="component" value="Unassembled WGS sequence"/>
</dbReference>
<evidence type="ECO:0000313" key="2">
    <source>
        <dbReference type="Proteomes" id="UP001198163"/>
    </source>
</evidence>
<reference evidence="1" key="1">
    <citation type="submission" date="2021-08" db="EMBL/GenBank/DDBJ databases">
        <title>Comparative analyses of Brucepasteria parasyntrophica and Teretinema zuelzerae.</title>
        <authorList>
            <person name="Song Y."/>
            <person name="Brune A."/>
        </authorList>
    </citation>
    <scope>NUCLEOTIDE SEQUENCE</scope>
    <source>
        <strain evidence="1">DSM 1903</strain>
    </source>
</reference>
<organism evidence="1 2">
    <name type="scientific">Teretinema zuelzerae</name>
    <dbReference type="NCBI Taxonomy" id="156"/>
    <lineage>
        <taxon>Bacteria</taxon>
        <taxon>Pseudomonadati</taxon>
        <taxon>Spirochaetota</taxon>
        <taxon>Spirochaetia</taxon>
        <taxon>Spirochaetales</taxon>
        <taxon>Treponemataceae</taxon>
        <taxon>Teretinema</taxon>
    </lineage>
</organism>
<gene>
    <name evidence="1" type="ORF">K7J14_15475</name>
</gene>
<keyword evidence="2" id="KW-1185">Reference proteome</keyword>